<dbReference type="AlphaFoldDB" id="A0A0M1P7V2"/>
<dbReference type="PATRIC" id="fig|1705565.3.peg.5400"/>
<evidence type="ECO:0000259" key="1">
    <source>
        <dbReference type="Pfam" id="PF12728"/>
    </source>
</evidence>
<name>A0A0M1P7V2_9BACL</name>
<accession>A0A0M1P7V2</accession>
<proteinExistence type="predicted"/>
<reference evidence="3" key="1">
    <citation type="submission" date="2015-08" db="EMBL/GenBank/DDBJ databases">
        <title>Genome sequencing project for genomic taxonomy and phylogenomics of Bacillus-like bacteria.</title>
        <authorList>
            <person name="Liu B."/>
            <person name="Wang J."/>
            <person name="Zhu Y."/>
            <person name="Liu G."/>
            <person name="Chen Q."/>
            <person name="Chen Z."/>
            <person name="Lan J."/>
            <person name="Che J."/>
            <person name="Ge C."/>
            <person name="Shi H."/>
            <person name="Pan Z."/>
            <person name="Liu X."/>
        </authorList>
    </citation>
    <scope>NUCLEOTIDE SEQUENCE [LARGE SCALE GENOMIC DNA]</scope>
    <source>
        <strain evidence="3">FJAT-22460</strain>
    </source>
</reference>
<keyword evidence="3" id="KW-1185">Reference proteome</keyword>
<dbReference type="Pfam" id="PF12728">
    <property type="entry name" value="HTH_17"/>
    <property type="match status" value="1"/>
</dbReference>
<dbReference type="Proteomes" id="UP000036932">
    <property type="component" value="Unassembled WGS sequence"/>
</dbReference>
<dbReference type="OrthoDB" id="122388at2"/>
<protein>
    <submittedName>
        <fullName evidence="2">Excisionase</fullName>
    </submittedName>
</protein>
<organism evidence="2 3">
    <name type="scientific">Paenibacillus solani</name>
    <dbReference type="NCBI Taxonomy" id="1705565"/>
    <lineage>
        <taxon>Bacteria</taxon>
        <taxon>Bacillati</taxon>
        <taxon>Bacillota</taxon>
        <taxon>Bacilli</taxon>
        <taxon>Bacillales</taxon>
        <taxon>Paenibacillaceae</taxon>
        <taxon>Paenibacillus</taxon>
    </lineage>
</organism>
<comment type="caution">
    <text evidence="2">The sequence shown here is derived from an EMBL/GenBank/DDBJ whole genome shotgun (WGS) entry which is preliminary data.</text>
</comment>
<evidence type="ECO:0000313" key="2">
    <source>
        <dbReference type="EMBL" id="KOR90573.1"/>
    </source>
</evidence>
<gene>
    <name evidence="2" type="ORF">AM231_16550</name>
</gene>
<feature type="domain" description="Helix-turn-helix" evidence="1">
    <location>
        <begin position="9"/>
        <end position="53"/>
    </location>
</feature>
<dbReference type="EMBL" id="LIUT01000001">
    <property type="protein sequence ID" value="KOR90573.1"/>
    <property type="molecule type" value="Genomic_DNA"/>
</dbReference>
<sequence length="70" mass="8254">MFSQYDDIMSVEDVMEALDIGRSKVYELLRSKQIKSLKMKGYRIPKVAVKDFVLSEAKMNMERFKELTED</sequence>
<evidence type="ECO:0000313" key="3">
    <source>
        <dbReference type="Proteomes" id="UP000036932"/>
    </source>
</evidence>
<dbReference type="InterPro" id="IPR041657">
    <property type="entry name" value="HTH_17"/>
</dbReference>